<sequence>MMRLFTRVMLAAIVLAAAGFDAAQAQTKPKVTTLGPDFPKAALFVGNSFFYYNNGMPGHLTLMERAADAANKATYRNTMVTIGGSGLDWHDMDNLLRPGGLGAYSFDEQNVVKFNKPGRQYDAVVMMDCSQCPIHPQLKDAFTSFAKKDSEIVRAHGMRPVLFMSWAYADKPEMTEELAEAYTLAGNTNDALVIPAGLAFARVRKLQPELNLYAPDKRHPSPAGTYLAACVTLAALSGRSPIGNSYMTGVDPETAQLLQKAAWETVQDYYGR</sequence>
<dbReference type="InterPro" id="IPR036514">
    <property type="entry name" value="SGNH_hydro_sf"/>
</dbReference>
<name>A0ABX6UG16_9BRAD</name>
<keyword evidence="3" id="KW-1185">Reference proteome</keyword>
<accession>A0ABX6UG16</accession>
<gene>
    <name evidence="2" type="ORF">XH86_16945</name>
</gene>
<evidence type="ECO:0008006" key="4">
    <source>
        <dbReference type="Google" id="ProtNLM"/>
    </source>
</evidence>
<dbReference type="EMBL" id="CP030057">
    <property type="protein sequence ID" value="QOZ60220.1"/>
    <property type="molecule type" value="Genomic_DNA"/>
</dbReference>
<evidence type="ECO:0000256" key="1">
    <source>
        <dbReference type="SAM" id="SignalP"/>
    </source>
</evidence>
<proteinExistence type="predicted"/>
<dbReference type="SUPFAM" id="SSF52266">
    <property type="entry name" value="SGNH hydrolase"/>
    <property type="match status" value="1"/>
</dbReference>
<dbReference type="Gene3D" id="3.40.50.1110">
    <property type="entry name" value="SGNH hydrolase"/>
    <property type="match status" value="1"/>
</dbReference>
<feature type="signal peptide" evidence="1">
    <location>
        <begin position="1"/>
        <end position="25"/>
    </location>
</feature>
<evidence type="ECO:0000313" key="2">
    <source>
        <dbReference type="EMBL" id="QOZ60220.1"/>
    </source>
</evidence>
<feature type="chain" id="PRO_5046444516" description="SGNH/GDSL hydrolase family protein" evidence="1">
    <location>
        <begin position="26"/>
        <end position="272"/>
    </location>
</feature>
<organism evidence="2 3">
    <name type="scientific">Bradyrhizobium guangdongense</name>
    <dbReference type="NCBI Taxonomy" id="1325090"/>
    <lineage>
        <taxon>Bacteria</taxon>
        <taxon>Pseudomonadati</taxon>
        <taxon>Pseudomonadota</taxon>
        <taxon>Alphaproteobacteria</taxon>
        <taxon>Hyphomicrobiales</taxon>
        <taxon>Nitrobacteraceae</taxon>
        <taxon>Bradyrhizobium</taxon>
    </lineage>
</organism>
<reference evidence="2 3" key="1">
    <citation type="submission" date="2018-06" db="EMBL/GenBank/DDBJ databases">
        <title>Comparative genomics of rhizobia nodulating Arachis hypogaea in China.</title>
        <authorList>
            <person name="Li Y."/>
        </authorList>
    </citation>
    <scope>NUCLEOTIDE SEQUENCE [LARGE SCALE GENOMIC DNA]</scope>
    <source>
        <strain evidence="2 3">CCBAU 51658</strain>
    </source>
</reference>
<keyword evidence="1" id="KW-0732">Signal</keyword>
<evidence type="ECO:0000313" key="3">
    <source>
        <dbReference type="Proteomes" id="UP000593880"/>
    </source>
</evidence>
<dbReference type="RefSeq" id="WP_128965818.1">
    <property type="nucleotide sequence ID" value="NZ_BMHC01000009.1"/>
</dbReference>
<dbReference type="Proteomes" id="UP000593880">
    <property type="component" value="Chromosome"/>
</dbReference>
<protein>
    <recommendedName>
        <fullName evidence="4">SGNH/GDSL hydrolase family protein</fullName>
    </recommendedName>
</protein>